<evidence type="ECO:0000256" key="6">
    <source>
        <dbReference type="ARBA" id="ARBA00023136"/>
    </source>
</evidence>
<feature type="transmembrane region" description="Helical" evidence="7">
    <location>
        <begin position="117"/>
        <end position="135"/>
    </location>
</feature>
<feature type="transmembrane region" description="Helical" evidence="7">
    <location>
        <begin position="443"/>
        <end position="462"/>
    </location>
</feature>
<feature type="transmembrane region" description="Helical" evidence="7">
    <location>
        <begin position="78"/>
        <end position="97"/>
    </location>
</feature>
<keyword evidence="8" id="KW-0012">Acyltransferase</keyword>
<keyword evidence="6 7" id="KW-0472">Membrane</keyword>
<comment type="subcellular location">
    <subcellularLocation>
        <location evidence="1">Cell membrane</location>
        <topology evidence="1">Multi-pass membrane protein</topology>
    </subcellularLocation>
</comment>
<evidence type="ECO:0000256" key="5">
    <source>
        <dbReference type="ARBA" id="ARBA00022989"/>
    </source>
</evidence>
<accession>A0A644WSF5</accession>
<dbReference type="Pfam" id="PF03062">
    <property type="entry name" value="MBOAT"/>
    <property type="match status" value="1"/>
</dbReference>
<dbReference type="InterPro" id="IPR028362">
    <property type="entry name" value="AlgI"/>
</dbReference>
<protein>
    <submittedName>
        <fullName evidence="8">Peptidoglycan O-acetyltransferase</fullName>
        <ecNumber evidence="8">2.3.1.-</ecNumber>
    </submittedName>
</protein>
<comment type="caution">
    <text evidence="8">The sequence shown here is derived from an EMBL/GenBank/DDBJ whole genome shotgun (WGS) entry which is preliminary data.</text>
</comment>
<organism evidence="8">
    <name type="scientific">bioreactor metagenome</name>
    <dbReference type="NCBI Taxonomy" id="1076179"/>
    <lineage>
        <taxon>unclassified sequences</taxon>
        <taxon>metagenomes</taxon>
        <taxon>ecological metagenomes</taxon>
    </lineage>
</organism>
<feature type="transmembrane region" description="Helical" evidence="7">
    <location>
        <begin position="310"/>
        <end position="335"/>
    </location>
</feature>
<reference evidence="8" key="1">
    <citation type="submission" date="2019-08" db="EMBL/GenBank/DDBJ databases">
        <authorList>
            <person name="Kucharzyk K."/>
            <person name="Murdoch R.W."/>
            <person name="Higgins S."/>
            <person name="Loffler F."/>
        </authorList>
    </citation>
    <scope>NUCLEOTIDE SEQUENCE</scope>
</reference>
<dbReference type="EC" id="2.3.1.-" evidence="8"/>
<evidence type="ECO:0000256" key="7">
    <source>
        <dbReference type="SAM" id="Phobius"/>
    </source>
</evidence>
<evidence type="ECO:0000256" key="3">
    <source>
        <dbReference type="ARBA" id="ARBA00022475"/>
    </source>
</evidence>
<dbReference type="PANTHER" id="PTHR13285:SF18">
    <property type="entry name" value="PROTEIN-CYSTEINE N-PALMITOYLTRANSFERASE RASP"/>
    <property type="match status" value="1"/>
</dbReference>
<dbReference type="InterPro" id="IPR024194">
    <property type="entry name" value="Ac/AlaTfrase_AlgI/DltB"/>
</dbReference>
<dbReference type="GO" id="GO:0042121">
    <property type="term" value="P:alginic acid biosynthetic process"/>
    <property type="evidence" value="ECO:0007669"/>
    <property type="project" value="InterPro"/>
</dbReference>
<gene>
    <name evidence="8" type="primary">patA_26</name>
    <name evidence="8" type="ORF">SDC9_52984</name>
</gene>
<dbReference type="EMBL" id="VSSQ01001252">
    <property type="protein sequence ID" value="MPM06682.1"/>
    <property type="molecule type" value="Genomic_DNA"/>
</dbReference>
<feature type="transmembrane region" description="Helical" evidence="7">
    <location>
        <begin position="7"/>
        <end position="24"/>
    </location>
</feature>
<keyword evidence="4 7" id="KW-0812">Transmembrane</keyword>
<feature type="transmembrane region" description="Helical" evidence="7">
    <location>
        <begin position="357"/>
        <end position="374"/>
    </location>
</feature>
<keyword evidence="3" id="KW-1003">Cell membrane</keyword>
<dbReference type="PIRSF" id="PIRSF016636">
    <property type="entry name" value="AlgI_DltB"/>
    <property type="match status" value="1"/>
</dbReference>
<dbReference type="PANTHER" id="PTHR13285">
    <property type="entry name" value="ACYLTRANSFERASE"/>
    <property type="match status" value="1"/>
</dbReference>
<feature type="transmembrane region" description="Helical" evidence="7">
    <location>
        <begin position="379"/>
        <end position="396"/>
    </location>
</feature>
<feature type="transmembrane region" description="Helical" evidence="7">
    <location>
        <begin position="402"/>
        <end position="422"/>
    </location>
</feature>
<dbReference type="InterPro" id="IPR051085">
    <property type="entry name" value="MB_O-acyltransferase"/>
</dbReference>
<name>A0A644WSF5_9ZZZZ</name>
<dbReference type="GO" id="GO:0016746">
    <property type="term" value="F:acyltransferase activity"/>
    <property type="evidence" value="ECO:0007669"/>
    <property type="project" value="UniProtKB-KW"/>
</dbReference>
<evidence type="ECO:0000256" key="2">
    <source>
        <dbReference type="ARBA" id="ARBA00010323"/>
    </source>
</evidence>
<feature type="transmembrane region" description="Helical" evidence="7">
    <location>
        <begin position="30"/>
        <end position="57"/>
    </location>
</feature>
<dbReference type="InterPro" id="IPR004299">
    <property type="entry name" value="MBOAT_fam"/>
</dbReference>
<evidence type="ECO:0000256" key="1">
    <source>
        <dbReference type="ARBA" id="ARBA00004651"/>
    </source>
</evidence>
<evidence type="ECO:0000256" key="4">
    <source>
        <dbReference type="ARBA" id="ARBA00022692"/>
    </source>
</evidence>
<proteinExistence type="inferred from homology"/>
<dbReference type="PIRSF" id="PIRSF500217">
    <property type="entry name" value="AlgI"/>
    <property type="match status" value="1"/>
</dbReference>
<dbReference type="GO" id="GO:0005886">
    <property type="term" value="C:plasma membrane"/>
    <property type="evidence" value="ECO:0007669"/>
    <property type="project" value="UniProtKB-SubCell"/>
</dbReference>
<dbReference type="AlphaFoldDB" id="A0A644WSF5"/>
<keyword evidence="8" id="KW-0808">Transferase</keyword>
<keyword evidence="5 7" id="KW-1133">Transmembrane helix</keyword>
<sequence>MVFSSQIFLFIFLPVVLAFYVVIPKKFRNISLLVFSFIFYAWTDWVFIIVLLFYISFDFAFGLLIQKSQTYNEIIQKIIFVFAIIINLGILLFFKYTNFLVENINQAFSVNIPIKELIVPLGISFFAFSGISYLLDVRSGKISASKNPIEFSLYISFFPKLLQGPIVRFDTFISQISNREIVPSQVESGLSRIIIGLAKKVLLADQLGITVDQIFSKPAMSNLPSVAWLGAIGYALQIYFDFSGYSDIAIGLGKIFGFTFLENFNNPYHSLSITEFWRRWHISLSSWFRDYLFFPLEIKRKKVKRFRQETNTIIVFFLTGLWHGASWNFIVWGLLNGIEMALEKIGINKVKVKIPNVIKWIFTSVLLIIGWVIFRSSTLGYAFSYLSIMFGVRLPLAENLPVSWYINNKTIFIYLAGILACLPWKVILEKVKIVNLTAKGSKYLSTVLLILLFLLSSIYILSSSTNSFIYFKF</sequence>
<comment type="similarity">
    <text evidence="2">Belongs to the membrane-bound acyltransferase family.</text>
</comment>
<evidence type="ECO:0000313" key="8">
    <source>
        <dbReference type="EMBL" id="MPM06682.1"/>
    </source>
</evidence>